<dbReference type="STRING" id="1007099.SAMN05216287_2966"/>
<gene>
    <name evidence="1" type="ORF">DI599_03535</name>
    <name evidence="2" type="ORF">SAMN05216287_2966</name>
</gene>
<protein>
    <submittedName>
        <fullName evidence="1">Uncharacterized protein</fullName>
    </submittedName>
</protein>
<evidence type="ECO:0000313" key="1">
    <source>
        <dbReference type="EMBL" id="PZP26243.1"/>
    </source>
</evidence>
<dbReference type="OrthoDB" id="6890042at2"/>
<accession>A0A1H3BTD1</accession>
<reference evidence="1 4" key="3">
    <citation type="submission" date="2017-08" db="EMBL/GenBank/DDBJ databases">
        <title>Infants hospitalized years apart are colonized by the same room-sourced microbial strains.</title>
        <authorList>
            <person name="Brooks B."/>
            <person name="Olm M.R."/>
            <person name="Firek B.A."/>
            <person name="Baker R."/>
            <person name="Thomas B.C."/>
            <person name="Morowitz M.J."/>
            <person name="Banfield J.F."/>
        </authorList>
    </citation>
    <scope>NUCLEOTIDE SEQUENCE [LARGE SCALE GENOMIC DNA]</scope>
    <source>
        <strain evidence="1">S2_009_000_R2_77</strain>
    </source>
</reference>
<dbReference type="Proteomes" id="UP000249198">
    <property type="component" value="Unassembled WGS sequence"/>
</dbReference>
<dbReference type="EMBL" id="QFOH01000003">
    <property type="protein sequence ID" value="PZP26243.1"/>
    <property type="molecule type" value="Genomic_DNA"/>
</dbReference>
<accession>A0A2W5D7G5</accession>
<proteinExistence type="predicted"/>
<sequence length="103" mass="11338">MTTTPVEIDNAMKLATEAFLPLGCVTSVNTEDDSFGFTVMSEGGSELLGVPHVPRTQYSDPIRLAGVFMQARQDLKKKGVELEDWEMPFITDDSAIPETPPNY</sequence>
<organism evidence="1 4">
    <name type="scientific">Pseudomonas kuykendallii</name>
    <dbReference type="NCBI Taxonomy" id="1007099"/>
    <lineage>
        <taxon>Bacteria</taxon>
        <taxon>Pseudomonadati</taxon>
        <taxon>Pseudomonadota</taxon>
        <taxon>Gammaproteobacteria</taxon>
        <taxon>Pseudomonadales</taxon>
        <taxon>Pseudomonadaceae</taxon>
        <taxon>Pseudomonas</taxon>
    </lineage>
</organism>
<dbReference type="Proteomes" id="UP000243778">
    <property type="component" value="Unassembled WGS sequence"/>
</dbReference>
<dbReference type="AlphaFoldDB" id="A0A2W5D7G5"/>
<evidence type="ECO:0000313" key="2">
    <source>
        <dbReference type="EMBL" id="SDX45280.1"/>
    </source>
</evidence>
<dbReference type="EMBL" id="FNNU01000004">
    <property type="protein sequence ID" value="SDX45280.1"/>
    <property type="molecule type" value="Genomic_DNA"/>
</dbReference>
<evidence type="ECO:0000313" key="4">
    <source>
        <dbReference type="Proteomes" id="UP000249198"/>
    </source>
</evidence>
<dbReference type="RefSeq" id="WP_090229696.1">
    <property type="nucleotide sequence ID" value="NZ_CAURGU010000038.1"/>
</dbReference>
<reference evidence="2" key="1">
    <citation type="submission" date="2016-10" db="EMBL/GenBank/DDBJ databases">
        <authorList>
            <person name="de Groot N.N."/>
        </authorList>
    </citation>
    <scope>NUCLEOTIDE SEQUENCE [LARGE SCALE GENOMIC DNA]</scope>
    <source>
        <strain evidence="2">NRRL B-59562</strain>
    </source>
</reference>
<evidence type="ECO:0000313" key="3">
    <source>
        <dbReference type="Proteomes" id="UP000243778"/>
    </source>
</evidence>
<reference evidence="3" key="2">
    <citation type="submission" date="2016-10" db="EMBL/GenBank/DDBJ databases">
        <authorList>
            <person name="Varghese N."/>
            <person name="Submissions S."/>
        </authorList>
    </citation>
    <scope>NUCLEOTIDE SEQUENCE [LARGE SCALE GENOMIC DNA]</scope>
    <source>
        <strain evidence="3">NRRL B-59562</strain>
    </source>
</reference>
<keyword evidence="3" id="KW-1185">Reference proteome</keyword>
<name>A0A2W5D7G5_9PSED</name>